<name>A0A8T0NKR5_PANVG</name>
<comment type="caution">
    <text evidence="1">The sequence shown here is derived from an EMBL/GenBank/DDBJ whole genome shotgun (WGS) entry which is preliminary data.</text>
</comment>
<evidence type="ECO:0000313" key="1">
    <source>
        <dbReference type="EMBL" id="KAG2550027.1"/>
    </source>
</evidence>
<protein>
    <submittedName>
        <fullName evidence="1">Uncharacterized protein</fullName>
    </submittedName>
</protein>
<sequence>MELQRCRKEGWHHQVGFMMPLIINKKTLNENYKETCQNMYHALMRQHYKSYIMIPYNYGVRLHEVPIVCNPTLHRPIEQGVEIICKEEQRSQWREVVIGC</sequence>
<keyword evidence="2" id="KW-1185">Reference proteome</keyword>
<proteinExistence type="predicted"/>
<evidence type="ECO:0000313" key="2">
    <source>
        <dbReference type="Proteomes" id="UP000823388"/>
    </source>
</evidence>
<dbReference type="Proteomes" id="UP000823388">
    <property type="component" value="Chromosome 9K"/>
</dbReference>
<reference evidence="1" key="1">
    <citation type="submission" date="2020-05" db="EMBL/GenBank/DDBJ databases">
        <title>WGS assembly of Panicum virgatum.</title>
        <authorList>
            <person name="Lovell J.T."/>
            <person name="Jenkins J."/>
            <person name="Shu S."/>
            <person name="Juenger T.E."/>
            <person name="Schmutz J."/>
        </authorList>
    </citation>
    <scope>NUCLEOTIDE SEQUENCE</scope>
    <source>
        <strain evidence="1">AP13</strain>
    </source>
</reference>
<dbReference type="AlphaFoldDB" id="A0A8T0NKR5"/>
<accession>A0A8T0NKR5</accession>
<dbReference type="EMBL" id="CM029053">
    <property type="protein sequence ID" value="KAG2550027.1"/>
    <property type="molecule type" value="Genomic_DNA"/>
</dbReference>
<organism evidence="1 2">
    <name type="scientific">Panicum virgatum</name>
    <name type="common">Blackwell switchgrass</name>
    <dbReference type="NCBI Taxonomy" id="38727"/>
    <lineage>
        <taxon>Eukaryota</taxon>
        <taxon>Viridiplantae</taxon>
        <taxon>Streptophyta</taxon>
        <taxon>Embryophyta</taxon>
        <taxon>Tracheophyta</taxon>
        <taxon>Spermatophyta</taxon>
        <taxon>Magnoliopsida</taxon>
        <taxon>Liliopsida</taxon>
        <taxon>Poales</taxon>
        <taxon>Poaceae</taxon>
        <taxon>PACMAD clade</taxon>
        <taxon>Panicoideae</taxon>
        <taxon>Panicodae</taxon>
        <taxon>Paniceae</taxon>
        <taxon>Panicinae</taxon>
        <taxon>Panicum</taxon>
        <taxon>Panicum sect. Hiantes</taxon>
    </lineage>
</organism>
<gene>
    <name evidence="1" type="ORF">PVAP13_9KG243113</name>
</gene>